<dbReference type="Pfam" id="PF13181">
    <property type="entry name" value="TPR_8"/>
    <property type="match status" value="1"/>
</dbReference>
<dbReference type="SMART" id="SM00028">
    <property type="entry name" value="TPR"/>
    <property type="match status" value="15"/>
</dbReference>
<dbReference type="InterPro" id="IPR011990">
    <property type="entry name" value="TPR-like_helical_dom_sf"/>
</dbReference>
<evidence type="ECO:0000313" key="5">
    <source>
        <dbReference type="EMBL" id="KWX13685.1"/>
    </source>
</evidence>
<gene>
    <name evidence="5" type="ORF">QR46_2319</name>
</gene>
<organism evidence="5 6">
    <name type="scientific">Giardia duodenalis assemblage B</name>
    <dbReference type="NCBI Taxonomy" id="1394984"/>
    <lineage>
        <taxon>Eukaryota</taxon>
        <taxon>Metamonada</taxon>
        <taxon>Diplomonadida</taxon>
        <taxon>Hexamitidae</taxon>
        <taxon>Giardiinae</taxon>
        <taxon>Giardia</taxon>
    </lineage>
</organism>
<dbReference type="PANTHER" id="PTHR44858:SF1">
    <property type="entry name" value="UDP-N-ACETYLGLUCOSAMINE--PEPTIDE N-ACETYLGLUCOSAMINYLTRANSFERASE SPINDLY-RELATED"/>
    <property type="match status" value="1"/>
</dbReference>
<evidence type="ECO:0000313" key="6">
    <source>
        <dbReference type="Proteomes" id="UP000070089"/>
    </source>
</evidence>
<dbReference type="VEuPathDB" id="GiardiaDB:QR46_2319"/>
<dbReference type="PANTHER" id="PTHR44858">
    <property type="entry name" value="TETRATRICOPEPTIDE REPEAT PROTEIN 6"/>
    <property type="match status" value="1"/>
</dbReference>
<proteinExistence type="predicted"/>
<name>A0A132NUF6_GIAIN</name>
<feature type="compositionally biased region" description="Polar residues" evidence="4">
    <location>
        <begin position="726"/>
        <end position="735"/>
    </location>
</feature>
<feature type="region of interest" description="Disordered" evidence="4">
    <location>
        <begin position="716"/>
        <end position="735"/>
    </location>
</feature>
<dbReference type="Proteomes" id="UP000070089">
    <property type="component" value="Unassembled WGS sequence"/>
</dbReference>
<dbReference type="InterPro" id="IPR019734">
    <property type="entry name" value="TPR_rpt"/>
</dbReference>
<reference evidence="5 6" key="1">
    <citation type="journal article" date="2015" name="Mol. Biochem. Parasitol.">
        <title>Identification of polymorphic genes for use in assemblage B genotyping assays through comparative genomics of multiple assemblage B Giardia duodenalis isolates.</title>
        <authorList>
            <person name="Wielinga C."/>
            <person name="Thompson R.C."/>
            <person name="Monis P."/>
            <person name="Ryan U."/>
        </authorList>
    </citation>
    <scope>NUCLEOTIDE SEQUENCE [LARGE SCALE GENOMIC DNA]</scope>
    <source>
        <strain evidence="5 6">BAH15c1</strain>
    </source>
</reference>
<feature type="region of interest" description="Disordered" evidence="4">
    <location>
        <begin position="1023"/>
        <end position="1057"/>
    </location>
</feature>
<keyword evidence="2 3" id="KW-0802">TPR repeat</keyword>
<feature type="repeat" description="TPR" evidence="3">
    <location>
        <begin position="1212"/>
        <end position="1245"/>
    </location>
</feature>
<dbReference type="PROSITE" id="PS50005">
    <property type="entry name" value="TPR"/>
    <property type="match status" value="4"/>
</dbReference>
<evidence type="ECO:0000256" key="3">
    <source>
        <dbReference type="PROSITE-ProRule" id="PRU00339"/>
    </source>
</evidence>
<evidence type="ECO:0000256" key="2">
    <source>
        <dbReference type="ARBA" id="ARBA00022803"/>
    </source>
</evidence>
<dbReference type="InterPro" id="IPR050498">
    <property type="entry name" value="Ycf3"/>
</dbReference>
<comment type="caution">
    <text evidence="5">The sequence shown here is derived from an EMBL/GenBank/DDBJ whole genome shotgun (WGS) entry which is preliminary data.</text>
</comment>
<dbReference type="EMBL" id="JXTI01000060">
    <property type="protein sequence ID" value="KWX13685.1"/>
    <property type="molecule type" value="Genomic_DNA"/>
</dbReference>
<sequence length="1378" mass="155524">MYADRQRKKVMERDAQIKLAQGDKLAKRGLWLEAVALYTDSIDLIPTNAMTFFNRAKCYFEMHDYHRYVFDISLAIHIEPANYVFYVARSHGFYMLKKVQEALKDLDYAISETGSSADLFFRRGVCYYDLRRWSDSISDFSRCLEINPAHPSAYSRRGAAYLKLKNGALAIDDLRKSVNASSRSLQHKNYFKLAIANLIIGDALAAVEAFSAALEIARNYRAELISKQKAKASKVATYGISGIAQKEDEEKVDIKRVVMTVDKVRYQLIAFEDTETFNIFDDAVNAEPPKYTPMAIYTPSNKKLEQLSSEKAELEATEKCFPEYLASRGKAKALLGRHSEALQDFSESISYSPNNPQTYYERSNAFRIMGFYENALRDIEFCAHRKLNADIAYAKAIICENIGELEESLVIYEAILAGLFSKPYTTEYLQSFGDRGQSSIDAIVELSLRGADETMIAAEQLINETRSVKMIELDAYVDDLTERSKRVTNYPGNTTKPSLNISTGIVGEKDLGEGSLNDKSGLPSALISNTTSDAQEQIFGKSQRSTVTADGKVFPKPRFFHLPSLYHAALLYRQKLNFERAAELIRYALSLDPLDDKLYELLAILHYDALDYHNGIACVEKVIEIQSTSPTGVFWETYYLLGMCHMKLQNYSKALECMILAQKQPAGGAKEPLYKQIEIEKINGVLASLPPGSNIAIAYLTYAGSSAIPRDPLSPTSAARGYRAGQSAQAEQRDTSPNSVIFPLLDLSGALPGCNNLHVLLRKAECLFYLSDYIGCIRSCSLALKEFNFSQYTHRGVRLISTVANLIRNNKPLRQYDLAQVVKTNGNVMSQEEIASLSAMIEVPLNGSDKEYLFNVYFLRARALAILNRLERAVKDAFRARHVYLNLGTVATTGIGALLYFMSRTYAFLRLYTKSYHCARDAIKAGLPYYAISRAHYMQGVALMYTNRKELAAKCFSLALKTSFTAKFAGPIFEKLRGEGIIVLPSLEEVAHFVELYKEYDPSDYEHFPKVLEKSKKKVLLNSFGKESKGPTSRFVVQTPSGSNPSSNPGSRPNTGRRLASSSIIETFGATETHAALLENRDTIVQRMPTMQCLPITGTEPEFNNKIASCHNQRIDFLEKQLINSKLWSLANQLEMETQNFDEFLILTNRLHQPENEHILRGPLRFATTNSWVTKDNVFYLHERAKCLQELGLHELATDDFTSVLRFQPANDRAFFRRGFSLRALGMIDEAALDFERAKKLRPDISQYHLDYENISQIGYLELVPYGQEEFYTGESELDAQKLDPEGLYSSDTYPPLPDEQYIQTRLKNMHFYYINTQDVFDMVRTLNDSVRLRRQVESPTIPLTDEDTILLNTDAEDIPPDASILINGPVDEQANGE</sequence>
<feature type="repeat" description="TPR" evidence="3">
    <location>
        <begin position="117"/>
        <end position="150"/>
    </location>
</feature>
<feature type="repeat" description="TPR" evidence="3">
    <location>
        <begin position="322"/>
        <end position="355"/>
    </location>
</feature>
<evidence type="ECO:0000256" key="1">
    <source>
        <dbReference type="ARBA" id="ARBA00022737"/>
    </source>
</evidence>
<dbReference type="OrthoDB" id="10249683at2759"/>
<feature type="compositionally biased region" description="Low complexity" evidence="4">
    <location>
        <begin position="1039"/>
        <end position="1056"/>
    </location>
</feature>
<dbReference type="Gene3D" id="1.25.40.10">
    <property type="entry name" value="Tetratricopeptide repeat domain"/>
    <property type="match status" value="6"/>
</dbReference>
<keyword evidence="1" id="KW-0677">Repeat</keyword>
<evidence type="ECO:0000256" key="4">
    <source>
        <dbReference type="SAM" id="MobiDB-lite"/>
    </source>
</evidence>
<protein>
    <submittedName>
        <fullName evidence="5">Tetratricopeptide repeat protein/ TPR repeat family</fullName>
    </submittedName>
</protein>
<dbReference type="SUPFAM" id="SSF48452">
    <property type="entry name" value="TPR-like"/>
    <property type="match status" value="4"/>
</dbReference>
<accession>A0A132NUF6</accession>
<feature type="repeat" description="TPR" evidence="3">
    <location>
        <begin position="562"/>
        <end position="595"/>
    </location>
</feature>